<reference evidence="1" key="2">
    <citation type="journal article" date="2015" name="Fish Shellfish Immunol.">
        <title>Early steps in the European eel (Anguilla anguilla)-Vibrio vulnificus interaction in the gills: Role of the RtxA13 toxin.</title>
        <authorList>
            <person name="Callol A."/>
            <person name="Pajuelo D."/>
            <person name="Ebbesson L."/>
            <person name="Teles M."/>
            <person name="MacKenzie S."/>
            <person name="Amaro C."/>
        </authorList>
    </citation>
    <scope>NUCLEOTIDE SEQUENCE</scope>
</reference>
<dbReference type="EMBL" id="GBXM01017435">
    <property type="protein sequence ID" value="JAH91142.1"/>
    <property type="molecule type" value="Transcribed_RNA"/>
</dbReference>
<proteinExistence type="predicted"/>
<sequence length="37" mass="4425">MQSIYFLILKTLKLREDNYLESNKSLCTLTLCIKQFI</sequence>
<evidence type="ECO:0000313" key="1">
    <source>
        <dbReference type="EMBL" id="JAH91142.1"/>
    </source>
</evidence>
<reference evidence="1" key="1">
    <citation type="submission" date="2014-11" db="EMBL/GenBank/DDBJ databases">
        <authorList>
            <person name="Amaro Gonzalez C."/>
        </authorList>
    </citation>
    <scope>NUCLEOTIDE SEQUENCE</scope>
</reference>
<protein>
    <submittedName>
        <fullName evidence="1">Uncharacterized protein</fullName>
    </submittedName>
</protein>
<organism evidence="1">
    <name type="scientific">Anguilla anguilla</name>
    <name type="common">European freshwater eel</name>
    <name type="synonym">Muraena anguilla</name>
    <dbReference type="NCBI Taxonomy" id="7936"/>
    <lineage>
        <taxon>Eukaryota</taxon>
        <taxon>Metazoa</taxon>
        <taxon>Chordata</taxon>
        <taxon>Craniata</taxon>
        <taxon>Vertebrata</taxon>
        <taxon>Euteleostomi</taxon>
        <taxon>Actinopterygii</taxon>
        <taxon>Neopterygii</taxon>
        <taxon>Teleostei</taxon>
        <taxon>Anguilliformes</taxon>
        <taxon>Anguillidae</taxon>
        <taxon>Anguilla</taxon>
    </lineage>
</organism>
<accession>A0A0E9WLB1</accession>
<name>A0A0E9WLB1_ANGAN</name>
<dbReference type="AlphaFoldDB" id="A0A0E9WLB1"/>